<dbReference type="EMBL" id="JASHIE010000001">
    <property type="protein sequence ID" value="MDI9872894.1"/>
    <property type="molecule type" value="Genomic_DNA"/>
</dbReference>
<reference evidence="1 2" key="1">
    <citation type="submission" date="2023-05" db="EMBL/GenBank/DDBJ databases">
        <title>Novel species of genus Flectobacillus isolated from stream in China.</title>
        <authorList>
            <person name="Lu H."/>
        </authorList>
    </citation>
    <scope>NUCLEOTIDE SEQUENCE [LARGE SCALE GENOMIC DNA]</scope>
    <source>
        <strain evidence="1 2">LFS242W</strain>
    </source>
</reference>
<accession>A0ABT6YVR0</accession>
<keyword evidence="2" id="KW-1185">Reference proteome</keyword>
<sequence>MSYKYQIEQALLSKNWDIVEIGFSEEWWDNENWKIQYRFNSSICFYLCFIIDPMFDGNRKKGQGIIYEIKASTKFPQNWNDDTNTIAAIEMSKRKFDLKLKEFIDILENYKKVIS</sequence>
<dbReference type="RefSeq" id="WP_283380152.1">
    <property type="nucleotide sequence ID" value="NZ_JASHIE010000001.1"/>
</dbReference>
<comment type="caution">
    <text evidence="1">The sequence shown here is derived from an EMBL/GenBank/DDBJ whole genome shotgun (WGS) entry which is preliminary data.</text>
</comment>
<evidence type="ECO:0000313" key="2">
    <source>
        <dbReference type="Proteomes" id="UP001225761"/>
    </source>
</evidence>
<proteinExistence type="predicted"/>
<protein>
    <submittedName>
        <fullName evidence="1">Uncharacterized protein</fullName>
    </submittedName>
</protein>
<gene>
    <name evidence="1" type="ORF">QM481_00045</name>
</gene>
<organism evidence="1 2">
    <name type="scientific">Flectobacillus rivi</name>
    <dbReference type="NCBI Taxonomy" id="2984209"/>
    <lineage>
        <taxon>Bacteria</taxon>
        <taxon>Pseudomonadati</taxon>
        <taxon>Bacteroidota</taxon>
        <taxon>Cytophagia</taxon>
        <taxon>Cytophagales</taxon>
        <taxon>Flectobacillaceae</taxon>
        <taxon>Flectobacillus</taxon>
    </lineage>
</organism>
<dbReference type="Proteomes" id="UP001225761">
    <property type="component" value="Unassembled WGS sequence"/>
</dbReference>
<name>A0ABT6YVR0_9BACT</name>
<evidence type="ECO:0000313" key="1">
    <source>
        <dbReference type="EMBL" id="MDI9872894.1"/>
    </source>
</evidence>